<comment type="caution">
    <text evidence="1">The sequence shown here is derived from an EMBL/GenBank/DDBJ whole genome shotgun (WGS) entry which is preliminary data.</text>
</comment>
<evidence type="ECO:0000313" key="1">
    <source>
        <dbReference type="EMBL" id="MBN3966326.1"/>
    </source>
</evidence>
<organism evidence="1 2">
    <name type="scientific">Pseudomonas gregormendelii</name>
    <dbReference type="NCBI Taxonomy" id="1628277"/>
    <lineage>
        <taxon>Bacteria</taxon>
        <taxon>Pseudomonadati</taxon>
        <taxon>Pseudomonadota</taxon>
        <taxon>Gammaproteobacteria</taxon>
        <taxon>Pseudomonadales</taxon>
        <taxon>Pseudomonadaceae</taxon>
        <taxon>Pseudomonas</taxon>
    </lineage>
</organism>
<name>A0ABS3AHM0_9PSED</name>
<accession>A0ABS3AHM0</accession>
<protein>
    <submittedName>
        <fullName evidence="1">Uncharacterized protein</fullName>
    </submittedName>
</protein>
<proteinExistence type="predicted"/>
<reference evidence="1 2" key="1">
    <citation type="journal article" date="2021" name="Int. J. Syst. Evol. Microbiol.">
        <title>Pseudomonas piscium sp. nov., Pseudomonas pisciculturae sp. nov., Pseudomonas mucoides sp. nov. and Pseudomonas neuropathica sp. nov. isolated from rainbow trout.</title>
        <authorList>
            <person name="Duman M."/>
            <person name="Mulet M."/>
            <person name="Altun S."/>
            <person name="Saticioglu I.B."/>
            <person name="Gomila M."/>
            <person name="Lalucat J."/>
            <person name="Garcia-Valdes E."/>
        </authorList>
    </citation>
    <scope>NUCLEOTIDE SEQUENCE [LARGE SCALE GENOMIC DNA]</scope>
    <source>
        <strain evidence="1 2">LMG 28632</strain>
    </source>
</reference>
<keyword evidence="2" id="KW-1185">Reference proteome</keyword>
<dbReference type="RefSeq" id="WP_205892920.1">
    <property type="nucleotide sequence ID" value="NZ_JADEVO010000017.1"/>
</dbReference>
<gene>
    <name evidence="1" type="ORF">IMW75_13705</name>
</gene>
<dbReference type="EMBL" id="JADEVO010000017">
    <property type="protein sequence ID" value="MBN3966326.1"/>
    <property type="molecule type" value="Genomic_DNA"/>
</dbReference>
<dbReference type="Proteomes" id="UP000772591">
    <property type="component" value="Unassembled WGS sequence"/>
</dbReference>
<sequence length="71" mass="7741">MSFIVINTSNNFDPIHQMEFATAEEADAHAREIVTTQPQAVVRTAQLINTYTAKVTVTSKPVQIVPEAPAS</sequence>
<evidence type="ECO:0000313" key="2">
    <source>
        <dbReference type="Proteomes" id="UP000772591"/>
    </source>
</evidence>